<dbReference type="EMBL" id="CDMY01000466">
    <property type="protein sequence ID" value="CEM15367.1"/>
    <property type="molecule type" value="Genomic_DNA"/>
</dbReference>
<dbReference type="VEuPathDB" id="CryptoDB:Vbra_15743"/>
<feature type="region of interest" description="Disordered" evidence="1">
    <location>
        <begin position="1"/>
        <end position="55"/>
    </location>
</feature>
<accession>A0A0G4FNQ8</accession>
<organism evidence="2 3">
    <name type="scientific">Vitrella brassicaformis (strain CCMP3155)</name>
    <dbReference type="NCBI Taxonomy" id="1169540"/>
    <lineage>
        <taxon>Eukaryota</taxon>
        <taxon>Sar</taxon>
        <taxon>Alveolata</taxon>
        <taxon>Colpodellida</taxon>
        <taxon>Vitrellaceae</taxon>
        <taxon>Vitrella</taxon>
    </lineage>
</organism>
<reference evidence="2 3" key="1">
    <citation type="submission" date="2014-11" db="EMBL/GenBank/DDBJ databases">
        <authorList>
            <person name="Zhu J."/>
            <person name="Qi W."/>
            <person name="Song R."/>
        </authorList>
    </citation>
    <scope>NUCLEOTIDE SEQUENCE [LARGE SCALE GENOMIC DNA]</scope>
</reference>
<feature type="compositionally biased region" description="Low complexity" evidence="1">
    <location>
        <begin position="21"/>
        <end position="40"/>
    </location>
</feature>
<dbReference type="InParanoid" id="A0A0G4FNQ8"/>
<proteinExistence type="predicted"/>
<dbReference type="Proteomes" id="UP000041254">
    <property type="component" value="Unassembled WGS sequence"/>
</dbReference>
<name>A0A0G4FNQ8_VITBC</name>
<feature type="region of interest" description="Disordered" evidence="1">
    <location>
        <begin position="161"/>
        <end position="191"/>
    </location>
</feature>
<evidence type="ECO:0000313" key="2">
    <source>
        <dbReference type="EMBL" id="CEM15367.1"/>
    </source>
</evidence>
<dbReference type="AlphaFoldDB" id="A0A0G4FNQ8"/>
<gene>
    <name evidence="2" type="ORF">Vbra_15743</name>
</gene>
<keyword evidence="3" id="KW-1185">Reference proteome</keyword>
<evidence type="ECO:0000256" key="1">
    <source>
        <dbReference type="SAM" id="MobiDB-lite"/>
    </source>
</evidence>
<feature type="compositionally biased region" description="Basic and acidic residues" evidence="1">
    <location>
        <begin position="1"/>
        <end position="19"/>
    </location>
</feature>
<protein>
    <submittedName>
        <fullName evidence="2">Uncharacterized protein</fullName>
    </submittedName>
</protein>
<sequence>MDGESLHDDAIGLEDRDPSGVDVEMAASAAEAMPDASGAAVTRPPVLPSASASLRPLTGEDVSVDVRLADGVGDESEDDEDGINIAEKLAATRDANRWKKVHTAWQGRFDAPLRVPGLEELTTMTQEDIEGVFENIIGWLTFVKEDKRQAYFNFKAGLPNVYKPPDTPSPPDDDAGDASPTSSMTDTRPRPTTLDKIFGAFELVEAYLVQQGWYDGRCLVQAVQAEWHTIMPGFLAKYRRVVVRQ</sequence>
<evidence type="ECO:0000313" key="3">
    <source>
        <dbReference type="Proteomes" id="UP000041254"/>
    </source>
</evidence>